<gene>
    <name evidence="4" type="ORF">DJ70_10870</name>
</gene>
<evidence type="ECO:0000256" key="1">
    <source>
        <dbReference type="ARBA" id="ARBA00022679"/>
    </source>
</evidence>
<comment type="caution">
    <text evidence="4">The sequence shown here is derived from an EMBL/GenBank/DDBJ whole genome shotgun (WGS) entry which is preliminary data.</text>
</comment>
<evidence type="ECO:0000313" key="4">
    <source>
        <dbReference type="EMBL" id="OYR55811.1"/>
    </source>
</evidence>
<dbReference type="InterPro" id="IPR005835">
    <property type="entry name" value="NTP_transferase_dom"/>
</dbReference>
<proteinExistence type="predicted"/>
<dbReference type="InterPro" id="IPR029044">
    <property type="entry name" value="Nucleotide-diphossugar_trans"/>
</dbReference>
<evidence type="ECO:0000313" key="5">
    <source>
        <dbReference type="Proteomes" id="UP000216308"/>
    </source>
</evidence>
<keyword evidence="1 4" id="KW-0808">Transferase</keyword>
<sequence length="233" mass="24244">MHALIPAAGRGTRLGECTETQPKGLVEVAGQPLLAHVFETAIDAGADELVVVIGYEGAQIVDHFGDAFAGVPITYVHQRERLGLGHAVLQAEPHIDGSFLLLNGDVFAGSVGPAVSAATKEGVDGVLAVEDVSTAEASTTGVLELDGDRVTGLVEKPDDPPSTLVTTGCYVLPADVFHACALVQPSAEGEYQLSEAVGLLVRAGYDIETVRLGERVNVNTPADVEQAARLVRE</sequence>
<accession>A0A256IGY4</accession>
<dbReference type="Pfam" id="PF00483">
    <property type="entry name" value="NTP_transferase"/>
    <property type="match status" value="1"/>
</dbReference>
<dbReference type="Gene3D" id="3.90.550.10">
    <property type="entry name" value="Spore Coat Polysaccharide Biosynthesis Protein SpsA, Chain A"/>
    <property type="match status" value="1"/>
</dbReference>
<dbReference type="AlphaFoldDB" id="A0A256IGY4"/>
<dbReference type="OrthoDB" id="15372at2157"/>
<evidence type="ECO:0000256" key="2">
    <source>
        <dbReference type="ARBA" id="ARBA00022695"/>
    </source>
</evidence>
<dbReference type="PANTHER" id="PTHR43584">
    <property type="entry name" value="NUCLEOTIDYL TRANSFERASE"/>
    <property type="match status" value="1"/>
</dbReference>
<dbReference type="PANTHER" id="PTHR43584:SF8">
    <property type="entry name" value="N-ACETYLMURAMATE ALPHA-1-PHOSPHATE URIDYLYLTRANSFERASE"/>
    <property type="match status" value="1"/>
</dbReference>
<dbReference type="EMBL" id="NHPJ01000097">
    <property type="protein sequence ID" value="OYR55811.1"/>
    <property type="molecule type" value="Genomic_DNA"/>
</dbReference>
<keyword evidence="2" id="KW-0548">Nucleotidyltransferase</keyword>
<dbReference type="Proteomes" id="UP000216308">
    <property type="component" value="Unassembled WGS sequence"/>
</dbReference>
<dbReference type="GO" id="GO:0016779">
    <property type="term" value="F:nucleotidyltransferase activity"/>
    <property type="evidence" value="ECO:0007669"/>
    <property type="project" value="UniProtKB-KW"/>
</dbReference>
<dbReference type="CDD" id="cd04181">
    <property type="entry name" value="NTP_transferase"/>
    <property type="match status" value="1"/>
</dbReference>
<name>A0A256IGY4_9EURY</name>
<dbReference type="RefSeq" id="WP_094532916.1">
    <property type="nucleotide sequence ID" value="NZ_NHPJ01000097.1"/>
</dbReference>
<reference evidence="4 5" key="1">
    <citation type="journal article" date="2014" name="Front. Microbiol.">
        <title>Population and genomic analysis of the genus Halorubrum.</title>
        <authorList>
            <person name="Fullmer M.S."/>
            <person name="Soucy S.M."/>
            <person name="Swithers K.S."/>
            <person name="Makkay A.M."/>
            <person name="Wheeler R."/>
            <person name="Ventosa A."/>
            <person name="Gogarten J.P."/>
            <person name="Papke R.T."/>
        </authorList>
    </citation>
    <scope>NUCLEOTIDE SEQUENCE [LARGE SCALE GENOMIC DNA]</scope>
    <source>
        <strain evidence="4 5">Cb34</strain>
    </source>
</reference>
<keyword evidence="5" id="KW-1185">Reference proteome</keyword>
<feature type="domain" description="Nucleotidyl transferase" evidence="3">
    <location>
        <begin position="3"/>
        <end position="205"/>
    </location>
</feature>
<dbReference type="InterPro" id="IPR050065">
    <property type="entry name" value="GlmU-like"/>
</dbReference>
<evidence type="ECO:0000259" key="3">
    <source>
        <dbReference type="Pfam" id="PF00483"/>
    </source>
</evidence>
<organism evidence="4 5">
    <name type="scientific">Halorubrum halodurans</name>
    <dbReference type="NCBI Taxonomy" id="1383851"/>
    <lineage>
        <taxon>Archaea</taxon>
        <taxon>Methanobacteriati</taxon>
        <taxon>Methanobacteriota</taxon>
        <taxon>Stenosarchaea group</taxon>
        <taxon>Halobacteria</taxon>
        <taxon>Halobacteriales</taxon>
        <taxon>Haloferacaceae</taxon>
        <taxon>Halorubrum</taxon>
    </lineage>
</organism>
<dbReference type="SUPFAM" id="SSF53448">
    <property type="entry name" value="Nucleotide-diphospho-sugar transferases"/>
    <property type="match status" value="1"/>
</dbReference>
<protein>
    <submittedName>
        <fullName evidence="4">Sugar nucleotidyltransferase</fullName>
    </submittedName>
</protein>